<dbReference type="EMBL" id="CAJQZP010000566">
    <property type="protein sequence ID" value="CAG4969049.1"/>
    <property type="molecule type" value="Genomic_DNA"/>
</dbReference>
<evidence type="ECO:0000256" key="5">
    <source>
        <dbReference type="ARBA" id="ARBA00022723"/>
    </source>
</evidence>
<organism evidence="10 11">
    <name type="scientific">Parnassius apollo</name>
    <name type="common">Apollo butterfly</name>
    <name type="synonym">Papilio apollo</name>
    <dbReference type="NCBI Taxonomy" id="110799"/>
    <lineage>
        <taxon>Eukaryota</taxon>
        <taxon>Metazoa</taxon>
        <taxon>Ecdysozoa</taxon>
        <taxon>Arthropoda</taxon>
        <taxon>Hexapoda</taxon>
        <taxon>Insecta</taxon>
        <taxon>Pterygota</taxon>
        <taxon>Neoptera</taxon>
        <taxon>Endopterygota</taxon>
        <taxon>Lepidoptera</taxon>
        <taxon>Glossata</taxon>
        <taxon>Ditrysia</taxon>
        <taxon>Papilionoidea</taxon>
        <taxon>Papilionidae</taxon>
        <taxon>Parnassiinae</taxon>
        <taxon>Parnassini</taxon>
        <taxon>Parnassius</taxon>
        <taxon>Parnassius</taxon>
    </lineage>
</organism>
<comment type="similarity">
    <text evidence="3">Belongs to the HARBI1 family.</text>
</comment>
<keyword evidence="5" id="KW-0479">Metal-binding</keyword>
<evidence type="ECO:0000313" key="11">
    <source>
        <dbReference type="Proteomes" id="UP000691718"/>
    </source>
</evidence>
<keyword evidence="11" id="KW-1185">Reference proteome</keyword>
<protein>
    <submittedName>
        <fullName evidence="10">(apollo) hypothetical protein</fullName>
    </submittedName>
</protein>
<dbReference type="AlphaFoldDB" id="A0A8S3WMI7"/>
<comment type="caution">
    <text evidence="10">The sequence shown here is derived from an EMBL/GenBank/DDBJ whole genome shotgun (WGS) entry which is preliminary data.</text>
</comment>
<dbReference type="GO" id="GO:0004518">
    <property type="term" value="F:nuclease activity"/>
    <property type="evidence" value="ECO:0007669"/>
    <property type="project" value="UniProtKB-KW"/>
</dbReference>
<evidence type="ECO:0000256" key="4">
    <source>
        <dbReference type="ARBA" id="ARBA00022722"/>
    </source>
</evidence>
<comment type="subcellular location">
    <subcellularLocation>
        <location evidence="2">Nucleus</location>
    </subcellularLocation>
</comment>
<dbReference type="OrthoDB" id="2430314at2759"/>
<keyword evidence="6" id="KW-0378">Hydrolase</keyword>
<dbReference type="InterPro" id="IPR027806">
    <property type="entry name" value="HARBI1_dom"/>
</dbReference>
<comment type="cofactor">
    <cofactor evidence="1">
        <name>a divalent metal cation</name>
        <dbReference type="ChEBI" id="CHEBI:60240"/>
    </cofactor>
</comment>
<evidence type="ECO:0000256" key="8">
    <source>
        <dbReference type="SAM" id="MobiDB-lite"/>
    </source>
</evidence>
<reference evidence="10" key="1">
    <citation type="submission" date="2021-04" db="EMBL/GenBank/DDBJ databases">
        <authorList>
            <person name="Tunstrom K."/>
        </authorList>
    </citation>
    <scope>NUCLEOTIDE SEQUENCE</scope>
</reference>
<evidence type="ECO:0000256" key="2">
    <source>
        <dbReference type="ARBA" id="ARBA00004123"/>
    </source>
</evidence>
<keyword evidence="7" id="KW-0539">Nucleus</keyword>
<dbReference type="GO" id="GO:0046872">
    <property type="term" value="F:metal ion binding"/>
    <property type="evidence" value="ECO:0007669"/>
    <property type="project" value="UniProtKB-KW"/>
</dbReference>
<sequence>MIFRAIDLALTNSWLEHQEDCKICKIPSTDVLDLLHFRQRVAEALIKMGYPIPSRKRGRPASGGSSPVNSPVTPKQHRFRTEIRPASEIQYDTVDHLPEYDQKKEATRCKNGCKGKTHVYCLKCEIQPCFTDDSGDMHGISQQSVSKIAYNVGKALAKKAHLFINMPTTLEDQQETIRGFRSICNLPSVIGAIDCTHIRVKRVGGDMSEAHVNRKGYYSINVQVVCDSNLKIRDIVARWRGSAHDSRVFNESTIKERFERGDFHGRLLGDSGYACTAYLFTPLLNPSNDKEEAYNRAHIRTRNTVERCFGLWKQRFRCLLRGMFMKLSTAKTTIVALAVLHNIAIDMNEDIDIVRYVRQRRRPQTERSTVRGAIIRQRFINQFLI</sequence>
<evidence type="ECO:0000256" key="3">
    <source>
        <dbReference type="ARBA" id="ARBA00006958"/>
    </source>
</evidence>
<evidence type="ECO:0000313" key="10">
    <source>
        <dbReference type="EMBL" id="CAG4969049.1"/>
    </source>
</evidence>
<evidence type="ECO:0000259" key="9">
    <source>
        <dbReference type="Pfam" id="PF13359"/>
    </source>
</evidence>
<evidence type="ECO:0000256" key="6">
    <source>
        <dbReference type="ARBA" id="ARBA00022801"/>
    </source>
</evidence>
<dbReference type="Proteomes" id="UP000691718">
    <property type="component" value="Unassembled WGS sequence"/>
</dbReference>
<dbReference type="GO" id="GO:0005634">
    <property type="term" value="C:nucleus"/>
    <property type="evidence" value="ECO:0007669"/>
    <property type="project" value="UniProtKB-SubCell"/>
</dbReference>
<dbReference type="Pfam" id="PF13359">
    <property type="entry name" value="DDE_Tnp_4"/>
    <property type="match status" value="1"/>
</dbReference>
<feature type="compositionally biased region" description="Polar residues" evidence="8">
    <location>
        <begin position="63"/>
        <end position="73"/>
    </location>
</feature>
<name>A0A8S3WMI7_PARAO</name>
<accession>A0A8S3WMI7</accession>
<evidence type="ECO:0000256" key="7">
    <source>
        <dbReference type="ARBA" id="ARBA00023242"/>
    </source>
</evidence>
<dbReference type="PANTHER" id="PTHR22930">
    <property type="match status" value="1"/>
</dbReference>
<dbReference type="InterPro" id="IPR045249">
    <property type="entry name" value="HARBI1-like"/>
</dbReference>
<proteinExistence type="inferred from homology"/>
<gene>
    <name evidence="10" type="ORF">PAPOLLO_LOCUS8055</name>
</gene>
<feature type="domain" description="DDE Tnp4" evidence="9">
    <location>
        <begin position="193"/>
        <end position="342"/>
    </location>
</feature>
<dbReference type="PANTHER" id="PTHR22930:SF289">
    <property type="entry name" value="DDE TNP4 DOMAIN-CONTAINING PROTEIN-RELATED"/>
    <property type="match status" value="1"/>
</dbReference>
<evidence type="ECO:0000256" key="1">
    <source>
        <dbReference type="ARBA" id="ARBA00001968"/>
    </source>
</evidence>
<keyword evidence="4" id="KW-0540">Nuclease</keyword>
<feature type="region of interest" description="Disordered" evidence="8">
    <location>
        <begin position="52"/>
        <end position="80"/>
    </location>
</feature>
<dbReference type="GO" id="GO:0016787">
    <property type="term" value="F:hydrolase activity"/>
    <property type="evidence" value="ECO:0007669"/>
    <property type="project" value="UniProtKB-KW"/>
</dbReference>